<dbReference type="FunFam" id="3.40.50.11350:FF:000002">
    <property type="entry name" value="GDP-fucose protein O-fucosyltransferase 2"/>
    <property type="match status" value="1"/>
</dbReference>
<evidence type="ECO:0000256" key="2">
    <source>
        <dbReference type="ARBA" id="ARBA00004555"/>
    </source>
</evidence>
<protein>
    <recommendedName>
        <fullName evidence="15">GDP-fucose protein O-fucosyltransferase 2</fullName>
        <ecNumber evidence="4">2.4.1.221</ecNumber>
    </recommendedName>
    <alternativeName>
        <fullName evidence="16">Peptide-O-fucosyltransferase 2</fullName>
    </alternativeName>
</protein>
<keyword evidence="20" id="KW-1185">Reference proteome</keyword>
<keyword evidence="5" id="KW-0328">Glycosyltransferase</keyword>
<comment type="subcellular location">
    <subcellularLocation>
        <location evidence="1">Endoplasmic reticulum</location>
    </subcellularLocation>
    <subcellularLocation>
        <location evidence="2">Golgi apparatus</location>
    </subcellularLocation>
</comment>
<keyword evidence="8" id="KW-0256">Endoplasmic reticulum</keyword>
<name>A0AAV2INJ2_LYMST</name>
<dbReference type="Gene3D" id="3.40.50.11350">
    <property type="match status" value="1"/>
</dbReference>
<reference evidence="19 20" key="1">
    <citation type="submission" date="2024-04" db="EMBL/GenBank/DDBJ databases">
        <authorList>
            <consortium name="Genoscope - CEA"/>
            <person name="William W."/>
        </authorList>
    </citation>
    <scope>NUCLEOTIDE SEQUENCE [LARGE SCALE GENOMIC DNA]</scope>
</reference>
<evidence type="ECO:0000256" key="17">
    <source>
        <dbReference type="ARBA" id="ARBA00047273"/>
    </source>
</evidence>
<keyword evidence="9" id="KW-0333">Golgi apparatus</keyword>
<comment type="caution">
    <text evidence="19">The sequence shown here is derived from an EMBL/GenBank/DDBJ whole genome shotgun (WGS) entry which is preliminary data.</text>
</comment>
<organism evidence="19 20">
    <name type="scientific">Lymnaea stagnalis</name>
    <name type="common">Great pond snail</name>
    <name type="synonym">Helix stagnalis</name>
    <dbReference type="NCBI Taxonomy" id="6523"/>
    <lineage>
        <taxon>Eukaryota</taxon>
        <taxon>Metazoa</taxon>
        <taxon>Spiralia</taxon>
        <taxon>Lophotrochozoa</taxon>
        <taxon>Mollusca</taxon>
        <taxon>Gastropoda</taxon>
        <taxon>Heterobranchia</taxon>
        <taxon>Euthyneura</taxon>
        <taxon>Panpulmonata</taxon>
        <taxon>Hygrophila</taxon>
        <taxon>Lymnaeoidea</taxon>
        <taxon>Lymnaeidae</taxon>
        <taxon>Lymnaea</taxon>
    </lineage>
</organism>
<evidence type="ECO:0000256" key="15">
    <source>
        <dbReference type="ARBA" id="ARBA00026232"/>
    </source>
</evidence>
<evidence type="ECO:0000256" key="18">
    <source>
        <dbReference type="ARBA" id="ARBA00048647"/>
    </source>
</evidence>
<dbReference type="PANTHER" id="PTHR13398:SF0">
    <property type="entry name" value="GDP-FUCOSE PROTEIN O-FUCOSYLTRANSFERASE 2"/>
    <property type="match status" value="1"/>
</dbReference>
<dbReference type="InterPro" id="IPR045130">
    <property type="entry name" value="OFUT2-like"/>
</dbReference>
<keyword evidence="7" id="KW-0732">Signal</keyword>
<dbReference type="GO" id="GO:0005783">
    <property type="term" value="C:endoplasmic reticulum"/>
    <property type="evidence" value="ECO:0007669"/>
    <property type="project" value="UniProtKB-SubCell"/>
</dbReference>
<evidence type="ECO:0000313" key="20">
    <source>
        <dbReference type="Proteomes" id="UP001497497"/>
    </source>
</evidence>
<comment type="catalytic activity">
    <reaction evidence="17">
        <text>L-threonyl-[protein] + GDP-beta-L-fucose = 3-O-(alpha-L-fucosyl)-L-threonyl-[protein] + GDP + H(+)</text>
        <dbReference type="Rhea" id="RHEA:70491"/>
        <dbReference type="Rhea" id="RHEA-COMP:11060"/>
        <dbReference type="Rhea" id="RHEA-COMP:17915"/>
        <dbReference type="ChEBI" id="CHEBI:15378"/>
        <dbReference type="ChEBI" id="CHEBI:30013"/>
        <dbReference type="ChEBI" id="CHEBI:57273"/>
        <dbReference type="ChEBI" id="CHEBI:58189"/>
        <dbReference type="ChEBI" id="CHEBI:189631"/>
        <dbReference type="EC" id="2.4.1.221"/>
    </reaction>
    <physiologicalReaction direction="left-to-right" evidence="17">
        <dbReference type="Rhea" id="RHEA:70492"/>
    </physiologicalReaction>
</comment>
<evidence type="ECO:0000256" key="3">
    <source>
        <dbReference type="ARBA" id="ARBA00004922"/>
    </source>
</evidence>
<evidence type="ECO:0000256" key="8">
    <source>
        <dbReference type="ARBA" id="ARBA00022824"/>
    </source>
</evidence>
<dbReference type="AlphaFoldDB" id="A0AAV2INJ2"/>
<dbReference type="GO" id="GO:0046922">
    <property type="term" value="F:peptide-O-fucosyltransferase activity"/>
    <property type="evidence" value="ECO:0007669"/>
    <property type="project" value="UniProtKB-EC"/>
</dbReference>
<sequence>MSRQRQVFRCLSHQSHHCHYHTSQFILGLKNLKLVILLLAIHVNFLLSSEDRDDTNSYEPDSKFKVVVEEAKAPRYLLYDVNPGEGFNLRRDVYMRIAVLVQNLNDAAPWILVLPPWSRLYHWKSQDVGSQDMIPWSTFFDLPSLRKFVPVMEFEDFLKINREPVIDELYYLQNYKEGWDKWEEKMDKRPCIMNPYNFDSKNKLWYGWFFGYNDEVAARKFECISVMGHASIFKPFLLTNTSARSVMLDRAETVLHDRYGDSVFWKVRRSMRFSKQLRDVADAYRKLHLNSTDEEDKTVLDDDWINMKRNHGDARGGAYLAVHLRRADFAKVREKDVPSLKYAAKQIKKLSKQQELKHIFVATDAPLEEYNELKKYLKDYKVHRYEPSFEVKKKYKDGAVAIIDQWICAHARYFVGTKESTFSFRIQDEREILGFSPDTTFNRLCHEKDKTCEQPTRWLISYS</sequence>
<comment type="catalytic activity">
    <reaction evidence="18">
        <text>L-seryl-[protein] + GDP-beta-L-fucose = 3-O-(alpha-L-fucosyl)-L-seryl-[protein] + GDP + H(+)</text>
        <dbReference type="Rhea" id="RHEA:63644"/>
        <dbReference type="Rhea" id="RHEA-COMP:9863"/>
        <dbReference type="Rhea" id="RHEA-COMP:17914"/>
        <dbReference type="ChEBI" id="CHEBI:15378"/>
        <dbReference type="ChEBI" id="CHEBI:29999"/>
        <dbReference type="ChEBI" id="CHEBI:57273"/>
        <dbReference type="ChEBI" id="CHEBI:58189"/>
        <dbReference type="ChEBI" id="CHEBI:189632"/>
        <dbReference type="EC" id="2.4.1.221"/>
    </reaction>
    <physiologicalReaction direction="left-to-right" evidence="18">
        <dbReference type="Rhea" id="RHEA:63645"/>
    </physiologicalReaction>
</comment>
<evidence type="ECO:0000256" key="14">
    <source>
        <dbReference type="ARBA" id="ARBA00025803"/>
    </source>
</evidence>
<evidence type="ECO:0000256" key="11">
    <source>
        <dbReference type="ARBA" id="ARBA00023180"/>
    </source>
</evidence>
<comment type="pathway">
    <text evidence="3">Protein modification; protein glycosylation.</text>
</comment>
<evidence type="ECO:0000256" key="9">
    <source>
        <dbReference type="ARBA" id="ARBA00023034"/>
    </source>
</evidence>
<dbReference type="Proteomes" id="UP001497497">
    <property type="component" value="Unassembled WGS sequence"/>
</dbReference>
<keyword evidence="13" id="KW-0119">Carbohydrate metabolism</keyword>
<keyword evidence="12" id="KW-0294">Fucose metabolism</keyword>
<comment type="similarity">
    <text evidence="14">Belongs to the glycosyltransferase 68 family.</text>
</comment>
<evidence type="ECO:0000256" key="1">
    <source>
        <dbReference type="ARBA" id="ARBA00004240"/>
    </source>
</evidence>
<evidence type="ECO:0000256" key="16">
    <source>
        <dbReference type="ARBA" id="ARBA00033083"/>
    </source>
</evidence>
<keyword evidence="6" id="KW-0808">Transferase</keyword>
<evidence type="ECO:0000256" key="7">
    <source>
        <dbReference type="ARBA" id="ARBA00022729"/>
    </source>
</evidence>
<evidence type="ECO:0000256" key="6">
    <source>
        <dbReference type="ARBA" id="ARBA00022679"/>
    </source>
</evidence>
<gene>
    <name evidence="19" type="ORF">GSLYS_00021352001</name>
</gene>
<keyword evidence="10" id="KW-1015">Disulfide bond</keyword>
<evidence type="ECO:0000313" key="19">
    <source>
        <dbReference type="EMBL" id="CAL1548035.1"/>
    </source>
</evidence>
<accession>A0AAV2INJ2</accession>
<dbReference type="GO" id="GO:0006004">
    <property type="term" value="P:fucose metabolic process"/>
    <property type="evidence" value="ECO:0007669"/>
    <property type="project" value="UniProtKB-KW"/>
</dbReference>
<dbReference type="EC" id="2.4.1.221" evidence="4"/>
<proteinExistence type="inferred from homology"/>
<dbReference type="InterPro" id="IPR019378">
    <property type="entry name" value="GDP-Fuc_O-FucTrfase"/>
</dbReference>
<dbReference type="GO" id="GO:0005794">
    <property type="term" value="C:Golgi apparatus"/>
    <property type="evidence" value="ECO:0007669"/>
    <property type="project" value="UniProtKB-SubCell"/>
</dbReference>
<dbReference type="Gene3D" id="3.40.50.11340">
    <property type="match status" value="1"/>
</dbReference>
<evidence type="ECO:0000256" key="12">
    <source>
        <dbReference type="ARBA" id="ARBA00023253"/>
    </source>
</evidence>
<dbReference type="CDD" id="cd11298">
    <property type="entry name" value="O-FucT-2"/>
    <property type="match status" value="1"/>
</dbReference>
<evidence type="ECO:0000256" key="10">
    <source>
        <dbReference type="ARBA" id="ARBA00023157"/>
    </source>
</evidence>
<keyword evidence="11" id="KW-0325">Glycoprotein</keyword>
<dbReference type="EMBL" id="CAXITT010001150">
    <property type="protein sequence ID" value="CAL1548035.1"/>
    <property type="molecule type" value="Genomic_DNA"/>
</dbReference>
<dbReference type="PANTHER" id="PTHR13398">
    <property type="entry name" value="GDP-FUCOSE PROTEIN O-FUCOSYLTRANSFERASE 2"/>
    <property type="match status" value="1"/>
</dbReference>
<dbReference type="Pfam" id="PF10250">
    <property type="entry name" value="O-FucT"/>
    <property type="match status" value="1"/>
</dbReference>
<evidence type="ECO:0000256" key="13">
    <source>
        <dbReference type="ARBA" id="ARBA00023277"/>
    </source>
</evidence>
<evidence type="ECO:0000256" key="4">
    <source>
        <dbReference type="ARBA" id="ARBA00012196"/>
    </source>
</evidence>
<evidence type="ECO:0000256" key="5">
    <source>
        <dbReference type="ARBA" id="ARBA00022676"/>
    </source>
</evidence>